<proteinExistence type="predicted"/>
<protein>
    <submittedName>
        <fullName evidence="1">Uncharacterized protein</fullName>
    </submittedName>
</protein>
<gene>
    <name evidence="1" type="ORF">J2S62_002340</name>
</gene>
<evidence type="ECO:0000313" key="2">
    <source>
        <dbReference type="Proteomes" id="UP001183794"/>
    </source>
</evidence>
<dbReference type="RefSeq" id="WP_310174934.1">
    <property type="nucleotide sequence ID" value="NZ_BAABHE010000002.1"/>
</dbReference>
<name>A0ABU2B394_9MICC</name>
<keyword evidence="2" id="KW-1185">Reference proteome</keyword>
<accession>A0ABU2B394</accession>
<comment type="caution">
    <text evidence="1">The sequence shown here is derived from an EMBL/GenBank/DDBJ whole genome shotgun (WGS) entry which is preliminary data.</text>
</comment>
<evidence type="ECO:0000313" key="1">
    <source>
        <dbReference type="EMBL" id="MDR7348083.1"/>
    </source>
</evidence>
<dbReference type="EMBL" id="JAVDYJ010000001">
    <property type="protein sequence ID" value="MDR7348083.1"/>
    <property type="molecule type" value="Genomic_DNA"/>
</dbReference>
<dbReference type="Proteomes" id="UP001183794">
    <property type="component" value="Unassembled WGS sequence"/>
</dbReference>
<organism evidence="1 2">
    <name type="scientific">Enteractinococcus fodinae</name>
    <dbReference type="NCBI Taxonomy" id="684663"/>
    <lineage>
        <taxon>Bacteria</taxon>
        <taxon>Bacillati</taxon>
        <taxon>Actinomycetota</taxon>
        <taxon>Actinomycetes</taxon>
        <taxon>Micrococcales</taxon>
        <taxon>Micrococcaceae</taxon>
    </lineage>
</organism>
<reference evidence="1 2" key="1">
    <citation type="submission" date="2023-07" db="EMBL/GenBank/DDBJ databases">
        <title>Sequencing the genomes of 1000 actinobacteria strains.</title>
        <authorList>
            <person name="Klenk H.-P."/>
        </authorList>
    </citation>
    <scope>NUCLEOTIDE SEQUENCE [LARGE SCALE GENOMIC DNA]</scope>
    <source>
        <strain evidence="1 2">DSM 22966</strain>
    </source>
</reference>
<sequence length="586" mass="65409">MTESKSPFDDPGFLQLPPGVEIRHYSGPTADLLEQLAPLLADEGIDVEHLNEADPERLKAAMMRVVERHNLELSTPVGEQRVRTVNTLRELLTAHHAQDGAQIQVLFGSIGPVPTRHRPSSGHLTGVTVETLDTIYRNEQYHPALHVIEIPKVETTTRAAAQHILGLAAKGRAFRSLDALLGEHGGFEVSRAGVLLLTATVQAIAHHRDADFDEILDEVLPAQDDEQPAEELPGGLRATPQQYLSDFETWVKSQSEVSDIASKVVEIFATMVDEAHDVDLNPHDPEDFDDWMLLVHERTDPKYLGTALEIVKYYLQFRLRTSLEPERWHHAHAQITDLTLPHEESPWDFELIYDTAQQVAVDERYATIVDLPIVSGSRQLYEWLATPRPVTEEGAPKRDDLRLVGQMIGLELHGVAELPSPPVRGYVTSALDVPELMIWWWTLQELGMLTIGDSVAQRGPTAEEYFGAERLPFEGAEGLVATYVKIFLVHALEYAPLEISSVGHTIARLLNALQALPPLDPPGADDFRAQMVHQRSDEYLHSMASMELIELDRGEPRVPSPLAAATFYGLMMAMDHIDDLLDQHFS</sequence>